<accession>A0A2P2PYW9</accession>
<dbReference type="AlphaFoldDB" id="A0A2P2PYW9"/>
<name>A0A2P2PYW9_RHIMU</name>
<sequence>MKYYWEFISFAHKPIYLYSHMTF</sequence>
<proteinExistence type="predicted"/>
<protein>
    <submittedName>
        <fullName evidence="1">Uncharacterized protein</fullName>
    </submittedName>
</protein>
<reference evidence="1" key="1">
    <citation type="submission" date="2018-02" db="EMBL/GenBank/DDBJ databases">
        <title>Rhizophora mucronata_Transcriptome.</title>
        <authorList>
            <person name="Meera S.P."/>
            <person name="Sreeshan A."/>
            <person name="Augustine A."/>
        </authorList>
    </citation>
    <scope>NUCLEOTIDE SEQUENCE</scope>
    <source>
        <tissue evidence="1">Leaf</tissue>
    </source>
</reference>
<evidence type="ECO:0000313" key="1">
    <source>
        <dbReference type="EMBL" id="MBX59947.1"/>
    </source>
</evidence>
<dbReference type="EMBL" id="GGEC01079463">
    <property type="protein sequence ID" value="MBX59947.1"/>
    <property type="molecule type" value="Transcribed_RNA"/>
</dbReference>
<organism evidence="1">
    <name type="scientific">Rhizophora mucronata</name>
    <name type="common">Asiatic mangrove</name>
    <dbReference type="NCBI Taxonomy" id="61149"/>
    <lineage>
        <taxon>Eukaryota</taxon>
        <taxon>Viridiplantae</taxon>
        <taxon>Streptophyta</taxon>
        <taxon>Embryophyta</taxon>
        <taxon>Tracheophyta</taxon>
        <taxon>Spermatophyta</taxon>
        <taxon>Magnoliopsida</taxon>
        <taxon>eudicotyledons</taxon>
        <taxon>Gunneridae</taxon>
        <taxon>Pentapetalae</taxon>
        <taxon>rosids</taxon>
        <taxon>fabids</taxon>
        <taxon>Malpighiales</taxon>
        <taxon>Rhizophoraceae</taxon>
        <taxon>Rhizophora</taxon>
    </lineage>
</organism>